<sequence>MKGPGQSVSFRKFCFIPFATTIVHARSLLVTALFGELLSLGTSSFYRNWSTIQYWQNSLKSTQPVDSGFRTSSANNDRKHEKYISRFYILPQSTLVNFVASFNEMPRRANNVHSRNWSTMFALIQGTLATRRSYRF</sequence>
<organism evidence="1 2">
    <name type="scientific">Lentinula raphanica</name>
    <dbReference type="NCBI Taxonomy" id="153919"/>
    <lineage>
        <taxon>Eukaryota</taxon>
        <taxon>Fungi</taxon>
        <taxon>Dikarya</taxon>
        <taxon>Basidiomycota</taxon>
        <taxon>Agaricomycotina</taxon>
        <taxon>Agaricomycetes</taxon>
        <taxon>Agaricomycetidae</taxon>
        <taxon>Agaricales</taxon>
        <taxon>Marasmiineae</taxon>
        <taxon>Omphalotaceae</taxon>
        <taxon>Lentinula</taxon>
    </lineage>
</organism>
<keyword evidence="2" id="KW-1185">Reference proteome</keyword>
<protein>
    <submittedName>
        <fullName evidence="1">Uncharacterized protein</fullName>
    </submittedName>
</protein>
<dbReference type="Proteomes" id="UP001163846">
    <property type="component" value="Unassembled WGS sequence"/>
</dbReference>
<comment type="caution">
    <text evidence="1">The sequence shown here is derived from an EMBL/GenBank/DDBJ whole genome shotgun (WGS) entry which is preliminary data.</text>
</comment>
<evidence type="ECO:0000313" key="2">
    <source>
        <dbReference type="Proteomes" id="UP001163846"/>
    </source>
</evidence>
<gene>
    <name evidence="1" type="ORF">F5878DRAFT_620004</name>
</gene>
<accession>A0AA38P8H8</accession>
<dbReference type="EMBL" id="MU806192">
    <property type="protein sequence ID" value="KAJ3838269.1"/>
    <property type="molecule type" value="Genomic_DNA"/>
</dbReference>
<proteinExistence type="predicted"/>
<evidence type="ECO:0000313" key="1">
    <source>
        <dbReference type="EMBL" id="KAJ3838269.1"/>
    </source>
</evidence>
<dbReference type="AlphaFoldDB" id="A0AA38P8H8"/>
<name>A0AA38P8H8_9AGAR</name>
<reference evidence="1" key="1">
    <citation type="submission" date="2022-08" db="EMBL/GenBank/DDBJ databases">
        <authorList>
            <consortium name="DOE Joint Genome Institute"/>
            <person name="Min B."/>
            <person name="Riley R."/>
            <person name="Sierra-Patev S."/>
            <person name="Naranjo-Ortiz M."/>
            <person name="Looney B."/>
            <person name="Konkel Z."/>
            <person name="Slot J.C."/>
            <person name="Sakamoto Y."/>
            <person name="Steenwyk J.L."/>
            <person name="Rokas A."/>
            <person name="Carro J."/>
            <person name="Camarero S."/>
            <person name="Ferreira P."/>
            <person name="Molpeceres G."/>
            <person name="Ruiz-Duenas F.J."/>
            <person name="Serrano A."/>
            <person name="Henrissat B."/>
            <person name="Drula E."/>
            <person name="Hughes K.W."/>
            <person name="Mata J.L."/>
            <person name="Ishikawa N.K."/>
            <person name="Vargas-Isla R."/>
            <person name="Ushijima S."/>
            <person name="Smith C.A."/>
            <person name="Ahrendt S."/>
            <person name="Andreopoulos W."/>
            <person name="He G."/>
            <person name="Labutti K."/>
            <person name="Lipzen A."/>
            <person name="Ng V."/>
            <person name="Sandor L."/>
            <person name="Barry K."/>
            <person name="Martinez A.T."/>
            <person name="Xiao Y."/>
            <person name="Gibbons J.G."/>
            <person name="Terashima K."/>
            <person name="Hibbett D.S."/>
            <person name="Grigoriev I.V."/>
        </authorList>
    </citation>
    <scope>NUCLEOTIDE SEQUENCE</scope>
    <source>
        <strain evidence="1">TFB9207</strain>
    </source>
</reference>